<dbReference type="Gene3D" id="1.10.10.10">
    <property type="entry name" value="Winged helix-like DNA-binding domain superfamily/Winged helix DNA-binding domain"/>
    <property type="match status" value="1"/>
</dbReference>
<dbReference type="SUPFAM" id="SSF46785">
    <property type="entry name" value="Winged helix' DNA-binding domain"/>
    <property type="match status" value="1"/>
</dbReference>
<proteinExistence type="predicted"/>
<dbReference type="RefSeq" id="WP_036749963.1">
    <property type="nucleotide sequence ID" value="NZ_CP035284.1"/>
</dbReference>
<name>A0AAQ0HIQ7_PARVE</name>
<dbReference type="AlphaFoldDB" id="A0AAQ0HIQ7"/>
<protein>
    <submittedName>
        <fullName evidence="1">Sugar-specific transcriptional regulator TrmB</fullName>
    </submittedName>
</protein>
<dbReference type="InterPro" id="IPR036388">
    <property type="entry name" value="WH-like_DNA-bd_sf"/>
</dbReference>
<keyword evidence="2" id="KW-1185">Reference proteome</keyword>
<dbReference type="EMBL" id="QUMX01000009">
    <property type="protein sequence ID" value="REG48359.1"/>
    <property type="molecule type" value="Genomic_DNA"/>
</dbReference>
<dbReference type="InterPro" id="IPR036390">
    <property type="entry name" value="WH_DNA-bd_sf"/>
</dbReference>
<sequence>MIVKDITIPDDRIDRFILDLLTALDETQISMTEIRVYLVLSQSSLPLSLSEIARRINRDRKMARTIIDKMRESGFVANERDGISLTQESEDERQRLNGLVADALGASVGTRKRSSGPGPAE</sequence>
<dbReference type="Proteomes" id="UP000256794">
    <property type="component" value="Unassembled WGS sequence"/>
</dbReference>
<gene>
    <name evidence="1" type="ORF">ATH84_100990</name>
</gene>
<comment type="caution">
    <text evidence="1">The sequence shown here is derived from an EMBL/GenBank/DDBJ whole genome shotgun (WGS) entry which is preliminary data.</text>
</comment>
<accession>A0AAQ0HIQ7</accession>
<reference evidence="1 2" key="1">
    <citation type="submission" date="2018-08" db="EMBL/GenBank/DDBJ databases">
        <title>Genomic Encyclopedia of Archaeal and Bacterial Type Strains, Phase II (KMG-II): from individual species to whole genera.</title>
        <authorList>
            <person name="Goeker M."/>
        </authorList>
    </citation>
    <scope>NUCLEOTIDE SEQUENCE [LARGE SCALE GENOMIC DNA]</scope>
    <source>
        <strain evidence="1 2">DSM 582</strain>
    </source>
</reference>
<organism evidence="1 2">
    <name type="scientific">Paracoccus versutus</name>
    <name type="common">Thiobacillus versutus</name>
    <dbReference type="NCBI Taxonomy" id="34007"/>
    <lineage>
        <taxon>Bacteria</taxon>
        <taxon>Pseudomonadati</taxon>
        <taxon>Pseudomonadota</taxon>
        <taxon>Alphaproteobacteria</taxon>
        <taxon>Rhodobacterales</taxon>
        <taxon>Paracoccaceae</taxon>
        <taxon>Paracoccus</taxon>
    </lineage>
</organism>
<evidence type="ECO:0000313" key="2">
    <source>
        <dbReference type="Proteomes" id="UP000256794"/>
    </source>
</evidence>
<evidence type="ECO:0000313" key="1">
    <source>
        <dbReference type="EMBL" id="REG48359.1"/>
    </source>
</evidence>